<dbReference type="AlphaFoldDB" id="T1FCY0"/>
<dbReference type="EMBL" id="AMQM01006321">
    <property type="status" value="NOT_ANNOTATED_CDS"/>
    <property type="molecule type" value="Genomic_DNA"/>
</dbReference>
<dbReference type="GeneID" id="20206679"/>
<name>T1FCY0_HELRO</name>
<dbReference type="EMBL" id="KB097379">
    <property type="protein sequence ID" value="ESN97414.1"/>
    <property type="molecule type" value="Genomic_DNA"/>
</dbReference>
<keyword evidence="3" id="KW-1185">Reference proteome</keyword>
<reference evidence="3" key="1">
    <citation type="submission" date="2012-12" db="EMBL/GenBank/DDBJ databases">
        <authorList>
            <person name="Hellsten U."/>
            <person name="Grimwood J."/>
            <person name="Chapman J.A."/>
            <person name="Shapiro H."/>
            <person name="Aerts A."/>
            <person name="Otillar R.P."/>
            <person name="Terry A.Y."/>
            <person name="Boore J.L."/>
            <person name="Simakov O."/>
            <person name="Marletaz F."/>
            <person name="Cho S.-J."/>
            <person name="Edsinger-Gonzales E."/>
            <person name="Havlak P."/>
            <person name="Kuo D.-H."/>
            <person name="Larsson T."/>
            <person name="Lv J."/>
            <person name="Arendt D."/>
            <person name="Savage R."/>
            <person name="Osoegawa K."/>
            <person name="de Jong P."/>
            <person name="Lindberg D.R."/>
            <person name="Seaver E.C."/>
            <person name="Weisblat D.A."/>
            <person name="Putnam N.H."/>
            <person name="Grigoriev I.V."/>
            <person name="Rokhsar D.S."/>
        </authorList>
    </citation>
    <scope>NUCLEOTIDE SEQUENCE</scope>
</reference>
<dbReference type="RefSeq" id="XP_009024582.1">
    <property type="nucleotide sequence ID" value="XM_009026334.1"/>
</dbReference>
<reference evidence="1 3" key="2">
    <citation type="journal article" date="2013" name="Nature">
        <title>Insights into bilaterian evolution from three spiralian genomes.</title>
        <authorList>
            <person name="Simakov O."/>
            <person name="Marletaz F."/>
            <person name="Cho S.J."/>
            <person name="Edsinger-Gonzales E."/>
            <person name="Havlak P."/>
            <person name="Hellsten U."/>
            <person name="Kuo D.H."/>
            <person name="Larsson T."/>
            <person name="Lv J."/>
            <person name="Arendt D."/>
            <person name="Savage R."/>
            <person name="Osoegawa K."/>
            <person name="de Jong P."/>
            <person name="Grimwood J."/>
            <person name="Chapman J.A."/>
            <person name="Shapiro H."/>
            <person name="Aerts A."/>
            <person name="Otillar R.P."/>
            <person name="Terry A.Y."/>
            <person name="Boore J.L."/>
            <person name="Grigoriev I.V."/>
            <person name="Lindberg D.R."/>
            <person name="Seaver E.C."/>
            <person name="Weisblat D.A."/>
            <person name="Putnam N.H."/>
            <person name="Rokhsar D.S."/>
        </authorList>
    </citation>
    <scope>NUCLEOTIDE SEQUENCE</scope>
</reference>
<dbReference type="InParanoid" id="T1FCY0"/>
<evidence type="ECO:0000313" key="3">
    <source>
        <dbReference type="Proteomes" id="UP000015101"/>
    </source>
</evidence>
<accession>T1FCY0</accession>
<dbReference type="EnsemblMetazoa" id="HelroT178205">
    <property type="protein sequence ID" value="HelroP178205"/>
    <property type="gene ID" value="HelroG178205"/>
</dbReference>
<evidence type="ECO:0000313" key="1">
    <source>
        <dbReference type="EMBL" id="ESN97414.1"/>
    </source>
</evidence>
<protein>
    <submittedName>
        <fullName evidence="1 2">Uncharacterized protein</fullName>
    </submittedName>
</protein>
<organism evidence="2 3">
    <name type="scientific">Helobdella robusta</name>
    <name type="common">Californian leech</name>
    <dbReference type="NCBI Taxonomy" id="6412"/>
    <lineage>
        <taxon>Eukaryota</taxon>
        <taxon>Metazoa</taxon>
        <taxon>Spiralia</taxon>
        <taxon>Lophotrochozoa</taxon>
        <taxon>Annelida</taxon>
        <taxon>Clitellata</taxon>
        <taxon>Hirudinea</taxon>
        <taxon>Rhynchobdellida</taxon>
        <taxon>Glossiphoniidae</taxon>
        <taxon>Helobdella</taxon>
    </lineage>
</organism>
<dbReference type="HOGENOM" id="CLU_1556956_0_0_1"/>
<evidence type="ECO:0000313" key="2">
    <source>
        <dbReference type="EnsemblMetazoa" id="HelroP178205"/>
    </source>
</evidence>
<dbReference type="OrthoDB" id="10059790at2759"/>
<dbReference type="CTD" id="20206679"/>
<sequence>MSEKAKPFGLEINWDKTKILAISLSDSAPASVSVLGNDVQIVDSFSYLGFQTAWSTTGADLKRLGATDQWCLRRILPMTYRDRVTNVELRRTQQPSVSSLLFRRRPNLFNHIARASPMKDHYRAILAVIDRPPPECTRRRGRPKHSWIRSVEKNLLLINFGPTRPGDLLVIA</sequence>
<gene>
    <name evidence="2" type="primary">20206679</name>
    <name evidence="1" type="ORF">HELRODRAFT_178205</name>
</gene>
<dbReference type="Proteomes" id="UP000015101">
    <property type="component" value="Unassembled WGS sequence"/>
</dbReference>
<reference evidence="2" key="3">
    <citation type="submission" date="2015-06" db="UniProtKB">
        <authorList>
            <consortium name="EnsemblMetazoa"/>
        </authorList>
    </citation>
    <scope>IDENTIFICATION</scope>
</reference>
<proteinExistence type="predicted"/>
<dbReference type="KEGG" id="hro:HELRODRAFT_178205"/>